<comment type="caution">
    <text evidence="1">The sequence shown here is derived from an EMBL/GenBank/DDBJ whole genome shotgun (WGS) entry which is preliminary data.</text>
</comment>
<gene>
    <name evidence="1" type="ORF">A3D09_00735</name>
</gene>
<sequence length="75" mass="8238">MFDQILSSLPGGSMEQRYLAMIALLDKAESLSNEASPELNVAIAQVKQRAINEFAARNKSETLDVIIARATTKEE</sequence>
<dbReference type="EMBL" id="MFAH01000054">
    <property type="protein sequence ID" value="OGD70462.1"/>
    <property type="molecule type" value="Genomic_DNA"/>
</dbReference>
<proteinExistence type="predicted"/>
<evidence type="ECO:0000313" key="2">
    <source>
        <dbReference type="Proteomes" id="UP000177390"/>
    </source>
</evidence>
<evidence type="ECO:0000313" key="1">
    <source>
        <dbReference type="EMBL" id="OGD70462.1"/>
    </source>
</evidence>
<accession>A0A1F5ESU1</accession>
<dbReference type="Proteomes" id="UP000177390">
    <property type="component" value="Unassembled WGS sequence"/>
</dbReference>
<name>A0A1F5ESU1_9BACT</name>
<dbReference type="AlphaFoldDB" id="A0A1F5ESU1"/>
<reference evidence="1 2" key="1">
    <citation type="journal article" date="2016" name="Nat. Commun.">
        <title>Thousands of microbial genomes shed light on interconnected biogeochemical processes in an aquifer system.</title>
        <authorList>
            <person name="Anantharaman K."/>
            <person name="Brown C.T."/>
            <person name="Hug L.A."/>
            <person name="Sharon I."/>
            <person name="Castelle C.J."/>
            <person name="Probst A.J."/>
            <person name="Thomas B.C."/>
            <person name="Singh A."/>
            <person name="Wilkins M.J."/>
            <person name="Karaoz U."/>
            <person name="Brodie E.L."/>
            <person name="Williams K.H."/>
            <person name="Hubbard S.S."/>
            <person name="Banfield J.F."/>
        </authorList>
    </citation>
    <scope>NUCLEOTIDE SEQUENCE [LARGE SCALE GENOMIC DNA]</scope>
</reference>
<organism evidence="1 2">
    <name type="scientific">Candidatus Collierbacteria bacterium RIFCSPHIGHO2_02_FULL_49_10</name>
    <dbReference type="NCBI Taxonomy" id="1817723"/>
    <lineage>
        <taxon>Bacteria</taxon>
        <taxon>Candidatus Collieribacteriota</taxon>
    </lineage>
</organism>
<protein>
    <submittedName>
        <fullName evidence="1">Uncharacterized protein</fullName>
    </submittedName>
</protein>